<proteinExistence type="predicted"/>
<comment type="caution">
    <text evidence="1">The sequence shown here is derived from an EMBL/GenBank/DDBJ whole genome shotgun (WGS) entry which is preliminary data.</text>
</comment>
<organism evidence="1 2">
    <name type="scientific">Rhodococcus olei</name>
    <dbReference type="NCBI Taxonomy" id="2161675"/>
    <lineage>
        <taxon>Bacteria</taxon>
        <taxon>Bacillati</taxon>
        <taxon>Actinomycetota</taxon>
        <taxon>Actinomycetes</taxon>
        <taxon>Mycobacteriales</taxon>
        <taxon>Nocardiaceae</taxon>
        <taxon>Rhodococcus</taxon>
    </lineage>
</organism>
<evidence type="ECO:0008006" key="3">
    <source>
        <dbReference type="Google" id="ProtNLM"/>
    </source>
</evidence>
<accession>A0ABP8P1I1</accession>
<sequence length="348" mass="37566">MTTPSLLDDALDILRALDPRAPRRSADRALDPLRADHPDARMRLVGHREALEDSVHHGLLITEPGVGTTSLSWTPVTAVPWSLRGTQRTAESMLLRVNGEPLEIEEAMAYLDVMWEQTALLERLIAVCLVRQELAEHPVRLDAAELQQAMDAFRRARGLLTPEATEEWMRARALGHTALEDLVEREAAVAELKRRILAEQAPDVAALDRARVAWVRFADRSDADAFASVVATRIAEDGTDAVGAFASAAAGAYAVSATVTGVEFGEVAAEVVDHGGPGTVSGPTRDGDGWRVTQVLATLPAAAGPGTDRLLADAAFERWLAGRRRDARIEWFWGSADKTPTAAAAARP</sequence>
<name>A0ABP8P1I1_9NOCA</name>
<dbReference type="Proteomes" id="UP001501183">
    <property type="component" value="Unassembled WGS sequence"/>
</dbReference>
<dbReference type="NCBIfam" id="TIGR04500">
    <property type="entry name" value="PpiC_rel_mature"/>
    <property type="match status" value="1"/>
</dbReference>
<reference evidence="2" key="1">
    <citation type="journal article" date="2019" name="Int. J. Syst. Evol. Microbiol.">
        <title>The Global Catalogue of Microorganisms (GCM) 10K type strain sequencing project: providing services to taxonomists for standard genome sequencing and annotation.</title>
        <authorList>
            <consortium name="The Broad Institute Genomics Platform"/>
            <consortium name="The Broad Institute Genome Sequencing Center for Infectious Disease"/>
            <person name="Wu L."/>
            <person name="Ma J."/>
        </authorList>
    </citation>
    <scope>NUCLEOTIDE SEQUENCE [LARGE SCALE GENOMIC DNA]</scope>
    <source>
        <strain evidence="2">JCM 32206</strain>
    </source>
</reference>
<dbReference type="RefSeq" id="WP_345344310.1">
    <property type="nucleotide sequence ID" value="NZ_BAABFB010000030.1"/>
</dbReference>
<dbReference type="EMBL" id="BAABFB010000030">
    <property type="protein sequence ID" value="GAA4477662.1"/>
    <property type="molecule type" value="Genomic_DNA"/>
</dbReference>
<dbReference type="SUPFAM" id="SSF109998">
    <property type="entry name" value="Triger factor/SurA peptide-binding domain-like"/>
    <property type="match status" value="1"/>
</dbReference>
<protein>
    <recommendedName>
        <fullName evidence="3">Peptide maturation system protein</fullName>
    </recommendedName>
</protein>
<dbReference type="InterPro" id="IPR027304">
    <property type="entry name" value="Trigger_fact/SurA_dom_sf"/>
</dbReference>
<dbReference type="InterPro" id="IPR030985">
    <property type="entry name" value="PpiC-rel_mature"/>
</dbReference>
<gene>
    <name evidence="1" type="ORF">GCM10023094_20280</name>
</gene>
<evidence type="ECO:0000313" key="1">
    <source>
        <dbReference type="EMBL" id="GAA4477662.1"/>
    </source>
</evidence>
<keyword evidence="2" id="KW-1185">Reference proteome</keyword>
<evidence type="ECO:0000313" key="2">
    <source>
        <dbReference type="Proteomes" id="UP001501183"/>
    </source>
</evidence>